<sequence length="514" mass="57388">MPDENEIEAQRSPAPAALAKGTPTLLAHKKTTTDTPPGCATPQKPGKKHAADDSPADNKPLNTITNLAHTRSRQSRQTLPLPTVTKRARLSGSALQRKDSNSPASPDAHAYLRHSKSHSIARSSQDSSESSEKRQLTLKSAFARDHHAKAQEQSTPSPSSTISSSSSATATTTAATPPPSATSTPTLTSATLTAVAQPSDKEVIKSMETRLERYKHDLESAVNQLEQDRAKLTSMVEAFEEEEQEAEGRVAREAQEQQALEGEIETLNQLLETMEGQMDEREKQIKMQQSYLSELNDNVHALEREVYDVLLVEALEEEERLMMARDEEIIILQEKIDETFAELEKAHAQLQEMEECIQPDLVDGLREVLRSKDDYIQKLELQIELEEDSDFVASLNLTVEEELAALKSQYSLTSGSELDKEVTKCQAKLQAKFDRDFARLKQNHTVLIEQTEIKVKSSEKRLATLNASIQEAIESTHRSEQDCAETEKLLEQELCRAKELEQQIRELQQRVATA</sequence>
<dbReference type="AlphaFoldDB" id="A0A9P6Q0W8"/>
<organism evidence="3 4">
    <name type="scientific">Actinomortierella ambigua</name>
    <dbReference type="NCBI Taxonomy" id="1343610"/>
    <lineage>
        <taxon>Eukaryota</taxon>
        <taxon>Fungi</taxon>
        <taxon>Fungi incertae sedis</taxon>
        <taxon>Mucoromycota</taxon>
        <taxon>Mortierellomycotina</taxon>
        <taxon>Mortierellomycetes</taxon>
        <taxon>Mortierellales</taxon>
        <taxon>Mortierellaceae</taxon>
        <taxon>Actinomortierella</taxon>
    </lineage>
</organism>
<comment type="caution">
    <text evidence="3">The sequence shown here is derived from an EMBL/GenBank/DDBJ whole genome shotgun (WGS) entry which is preliminary data.</text>
</comment>
<gene>
    <name evidence="3" type="ORF">DFQ27_004745</name>
</gene>
<name>A0A9P6Q0W8_9FUNG</name>
<dbReference type="Proteomes" id="UP000807716">
    <property type="component" value="Unassembled WGS sequence"/>
</dbReference>
<feature type="region of interest" description="Disordered" evidence="2">
    <location>
        <begin position="1"/>
        <end position="194"/>
    </location>
</feature>
<proteinExistence type="predicted"/>
<protein>
    <submittedName>
        <fullName evidence="3">Uncharacterized protein</fullName>
    </submittedName>
</protein>
<feature type="compositionally biased region" description="Polar residues" evidence="2">
    <location>
        <begin position="60"/>
        <end position="80"/>
    </location>
</feature>
<keyword evidence="4" id="KW-1185">Reference proteome</keyword>
<keyword evidence="1" id="KW-0175">Coiled coil</keyword>
<reference evidence="3" key="1">
    <citation type="journal article" date="2020" name="Fungal Divers.">
        <title>Resolving the Mortierellaceae phylogeny through synthesis of multi-gene phylogenetics and phylogenomics.</title>
        <authorList>
            <person name="Vandepol N."/>
            <person name="Liber J."/>
            <person name="Desiro A."/>
            <person name="Na H."/>
            <person name="Kennedy M."/>
            <person name="Barry K."/>
            <person name="Grigoriev I.V."/>
            <person name="Miller A.N."/>
            <person name="O'Donnell K."/>
            <person name="Stajich J.E."/>
            <person name="Bonito G."/>
        </authorList>
    </citation>
    <scope>NUCLEOTIDE SEQUENCE</scope>
    <source>
        <strain evidence="3">BC1065</strain>
    </source>
</reference>
<evidence type="ECO:0000313" key="4">
    <source>
        <dbReference type="Proteomes" id="UP000807716"/>
    </source>
</evidence>
<evidence type="ECO:0000313" key="3">
    <source>
        <dbReference type="EMBL" id="KAG0258236.1"/>
    </source>
</evidence>
<evidence type="ECO:0000256" key="2">
    <source>
        <dbReference type="SAM" id="MobiDB-lite"/>
    </source>
</evidence>
<evidence type="ECO:0000256" key="1">
    <source>
        <dbReference type="SAM" id="Coils"/>
    </source>
</evidence>
<dbReference type="EMBL" id="JAAAJB010000332">
    <property type="protein sequence ID" value="KAG0258236.1"/>
    <property type="molecule type" value="Genomic_DNA"/>
</dbReference>
<feature type="coiled-coil region" evidence="1">
    <location>
        <begin position="448"/>
        <end position="510"/>
    </location>
</feature>
<feature type="compositionally biased region" description="Low complexity" evidence="2">
    <location>
        <begin position="154"/>
        <end position="194"/>
    </location>
</feature>
<feature type="coiled-coil region" evidence="1">
    <location>
        <begin position="204"/>
        <end position="305"/>
    </location>
</feature>
<feature type="coiled-coil region" evidence="1">
    <location>
        <begin position="329"/>
        <end position="356"/>
    </location>
</feature>
<dbReference type="OrthoDB" id="2442415at2759"/>
<accession>A0A9P6Q0W8</accession>